<keyword evidence="3" id="KW-1005">Bacterial flagellum biogenesis</keyword>
<evidence type="ECO:0000256" key="4">
    <source>
        <dbReference type="ARBA" id="ARBA00023186"/>
    </source>
</evidence>
<keyword evidence="6" id="KW-0969">Cilium</keyword>
<accession>A0ABU1ZU87</accession>
<evidence type="ECO:0000256" key="1">
    <source>
        <dbReference type="ARBA" id="ARBA00004514"/>
    </source>
</evidence>
<protein>
    <recommendedName>
        <fullName evidence="5">Flagellar protein FliT</fullName>
    </recommendedName>
</protein>
<keyword evidence="7" id="KW-1185">Reference proteome</keyword>
<comment type="caution">
    <text evidence="6">The sequence shown here is derived from an EMBL/GenBank/DDBJ whole genome shotgun (WGS) entry which is preliminary data.</text>
</comment>
<evidence type="ECO:0000256" key="5">
    <source>
        <dbReference type="ARBA" id="ARBA00093797"/>
    </source>
</evidence>
<dbReference type="EMBL" id="JAVDXO010000012">
    <property type="protein sequence ID" value="MDR7308531.1"/>
    <property type="molecule type" value="Genomic_DNA"/>
</dbReference>
<evidence type="ECO:0000313" key="6">
    <source>
        <dbReference type="EMBL" id="MDR7308531.1"/>
    </source>
</evidence>
<dbReference type="Pfam" id="PF05400">
    <property type="entry name" value="FliT"/>
    <property type="match status" value="1"/>
</dbReference>
<evidence type="ECO:0000256" key="2">
    <source>
        <dbReference type="ARBA" id="ARBA00022490"/>
    </source>
</evidence>
<name>A0ABU1ZU87_9BURK</name>
<evidence type="ECO:0000256" key="3">
    <source>
        <dbReference type="ARBA" id="ARBA00022795"/>
    </source>
</evidence>
<comment type="subcellular location">
    <subcellularLocation>
        <location evidence="1">Cytoplasm</location>
        <location evidence="1">Cytosol</location>
    </subcellularLocation>
</comment>
<dbReference type="Proteomes" id="UP001268089">
    <property type="component" value="Unassembled WGS sequence"/>
</dbReference>
<keyword evidence="6" id="KW-0282">Flagellum</keyword>
<dbReference type="Gene3D" id="1.20.58.380">
    <property type="entry name" value="Flagellar protein flit"/>
    <property type="match status" value="1"/>
</dbReference>
<proteinExistence type="predicted"/>
<keyword evidence="6" id="KW-0966">Cell projection</keyword>
<dbReference type="InterPro" id="IPR008622">
    <property type="entry name" value="FliT"/>
</dbReference>
<keyword evidence="2" id="KW-0963">Cytoplasm</keyword>
<evidence type="ECO:0000313" key="7">
    <source>
        <dbReference type="Proteomes" id="UP001268089"/>
    </source>
</evidence>
<sequence length="81" mass="9422">MLDAARSQDWDTVVHHEGVCAVLIEQLRSQARRLELDAQERAEKSRIMLRILCNDAKVRDLTEPWLAYCDARFNTQSTLLH</sequence>
<reference evidence="6 7" key="1">
    <citation type="submission" date="2023-07" db="EMBL/GenBank/DDBJ databases">
        <title>Sorghum-associated microbial communities from plants grown in Nebraska, USA.</title>
        <authorList>
            <person name="Schachtman D."/>
        </authorList>
    </citation>
    <scope>NUCLEOTIDE SEQUENCE [LARGE SCALE GENOMIC DNA]</scope>
    <source>
        <strain evidence="6 7">BE308</strain>
    </source>
</reference>
<organism evidence="6 7">
    <name type="scientific">Rhodoferax saidenbachensis</name>
    <dbReference type="NCBI Taxonomy" id="1484693"/>
    <lineage>
        <taxon>Bacteria</taxon>
        <taxon>Pseudomonadati</taxon>
        <taxon>Pseudomonadota</taxon>
        <taxon>Betaproteobacteria</taxon>
        <taxon>Burkholderiales</taxon>
        <taxon>Comamonadaceae</taxon>
        <taxon>Rhodoferax</taxon>
    </lineage>
</organism>
<keyword evidence="4" id="KW-0143">Chaperone</keyword>
<gene>
    <name evidence="6" type="ORF">J2X15_003847</name>
</gene>